<evidence type="ECO:0000256" key="1">
    <source>
        <dbReference type="SAM" id="MobiDB-lite"/>
    </source>
</evidence>
<reference evidence="2 3" key="1">
    <citation type="submission" date="2016-03" db="EMBL/GenBank/DDBJ databases">
        <title>Genome sequence of Mycoplasma gallinarum strain Mgn_IPT.</title>
        <authorList>
            <person name="Yacoub E."/>
            <person name="Sirand-Pugnet P."/>
            <person name="Barre A."/>
            <person name="Maurier F."/>
            <person name="Blanchard A."/>
            <person name="Ben Abdelmoumen B.M."/>
        </authorList>
    </citation>
    <scope>NUCLEOTIDE SEQUENCE [LARGE SCALE GENOMIC DNA]</scope>
    <source>
        <strain evidence="2 3">Mgn_IPT</strain>
    </source>
</reference>
<gene>
    <name evidence="2" type="ORF">MGALLINA_02720</name>
</gene>
<comment type="caution">
    <text evidence="2">The sequence shown here is derived from an EMBL/GenBank/DDBJ whole genome shotgun (WGS) entry which is preliminary data.</text>
</comment>
<dbReference type="EMBL" id="LVLH01000028">
    <property type="protein sequence ID" value="OAB48942.1"/>
    <property type="molecule type" value="Genomic_DNA"/>
</dbReference>
<proteinExistence type="predicted"/>
<accession>A0A168RFW0</accession>
<evidence type="ECO:0000313" key="2">
    <source>
        <dbReference type="EMBL" id="OAB48942.1"/>
    </source>
</evidence>
<dbReference type="AlphaFoldDB" id="A0A168RFW0"/>
<keyword evidence="3" id="KW-1185">Reference proteome</keyword>
<sequence>MNPLSFDVLNNSKSADPTKAPENPLESGDIKSEITIIKIETIINNVVIAINIWTS</sequence>
<dbReference type="Proteomes" id="UP000076983">
    <property type="component" value="Unassembled WGS sequence"/>
</dbReference>
<protein>
    <submittedName>
        <fullName evidence="2">Uncharacterized protein</fullName>
    </submittedName>
</protein>
<evidence type="ECO:0000313" key="3">
    <source>
        <dbReference type="Proteomes" id="UP000076983"/>
    </source>
</evidence>
<organism evidence="2 3">
    <name type="scientific">Mycoplasmopsis gallinarum</name>
    <dbReference type="NCBI Taxonomy" id="29557"/>
    <lineage>
        <taxon>Bacteria</taxon>
        <taxon>Bacillati</taxon>
        <taxon>Mycoplasmatota</taxon>
        <taxon>Mycoplasmoidales</taxon>
        <taxon>Metamycoplasmataceae</taxon>
        <taxon>Mycoplasmopsis</taxon>
    </lineage>
</organism>
<name>A0A168RFW0_9BACT</name>
<dbReference type="STRING" id="29557.MGALLINA_02720"/>
<feature type="region of interest" description="Disordered" evidence="1">
    <location>
        <begin position="1"/>
        <end position="26"/>
    </location>
</feature>